<comment type="caution">
    <text evidence="1">The sequence shown here is derived from an EMBL/GenBank/DDBJ whole genome shotgun (WGS) entry which is preliminary data.</text>
</comment>
<proteinExistence type="predicted"/>
<accession>A0A023C0K8</accession>
<dbReference type="Proteomes" id="UP000023541">
    <property type="component" value="Unassembled WGS sequence"/>
</dbReference>
<sequence length="84" mass="9203">MSTRVVSLHDSDAVVKNTKTTWSFAWGLVSPKDIDARCESKHLSSATNTTNFGYILLSTITLGIVVPQTITWECAPPDPPIEEL</sequence>
<evidence type="ECO:0000313" key="1">
    <source>
        <dbReference type="EMBL" id="EZH75795.1"/>
    </source>
</evidence>
<dbReference type="AlphaFoldDB" id="A0A023C0K8"/>
<protein>
    <submittedName>
        <fullName evidence="1">Uncharacterized protein</fullName>
    </submittedName>
</protein>
<evidence type="ECO:0000313" key="2">
    <source>
        <dbReference type="Proteomes" id="UP000023541"/>
    </source>
</evidence>
<keyword evidence="2" id="KW-1185">Reference proteome</keyword>
<dbReference type="eggNOG" id="ENOG5033EMJ">
    <property type="taxonomic scope" value="Bacteria"/>
</dbReference>
<dbReference type="EMBL" id="AQRA01000001">
    <property type="protein sequence ID" value="EZH75795.1"/>
    <property type="molecule type" value="Genomic_DNA"/>
</dbReference>
<gene>
    <name evidence="1" type="ORF">ATO12_03130</name>
</gene>
<name>A0A023C0K8_9FLAO</name>
<reference evidence="1 2" key="1">
    <citation type="submission" date="2014-04" db="EMBL/GenBank/DDBJ databases">
        <title>Aquimarina sp. 22II-S11-z7 Genome Sequencing.</title>
        <authorList>
            <person name="Lai Q."/>
        </authorList>
    </citation>
    <scope>NUCLEOTIDE SEQUENCE [LARGE SCALE GENOMIC DNA]</scope>
    <source>
        <strain evidence="1 2">22II-S11-z7</strain>
    </source>
</reference>
<organism evidence="1 2">
    <name type="scientific">Aquimarina atlantica</name>
    <dbReference type="NCBI Taxonomy" id="1317122"/>
    <lineage>
        <taxon>Bacteria</taxon>
        <taxon>Pseudomonadati</taxon>
        <taxon>Bacteroidota</taxon>
        <taxon>Flavobacteriia</taxon>
        <taxon>Flavobacteriales</taxon>
        <taxon>Flavobacteriaceae</taxon>
        <taxon>Aquimarina</taxon>
    </lineage>
</organism>